<organism evidence="2 3">
    <name type="scientific">Eruca vesicaria subsp. sativa</name>
    <name type="common">Garden rocket</name>
    <name type="synonym">Eruca sativa</name>
    <dbReference type="NCBI Taxonomy" id="29727"/>
    <lineage>
        <taxon>Eukaryota</taxon>
        <taxon>Viridiplantae</taxon>
        <taxon>Streptophyta</taxon>
        <taxon>Embryophyta</taxon>
        <taxon>Tracheophyta</taxon>
        <taxon>Spermatophyta</taxon>
        <taxon>Magnoliopsida</taxon>
        <taxon>eudicotyledons</taxon>
        <taxon>Gunneridae</taxon>
        <taxon>Pentapetalae</taxon>
        <taxon>rosids</taxon>
        <taxon>malvids</taxon>
        <taxon>Brassicales</taxon>
        <taxon>Brassicaceae</taxon>
        <taxon>Brassiceae</taxon>
        <taxon>Eruca</taxon>
    </lineage>
</organism>
<feature type="region of interest" description="Disordered" evidence="1">
    <location>
        <begin position="111"/>
        <end position="141"/>
    </location>
</feature>
<name>A0ABC8M4K9_ERUVS</name>
<evidence type="ECO:0000313" key="3">
    <source>
        <dbReference type="Proteomes" id="UP001642260"/>
    </source>
</evidence>
<proteinExistence type="predicted"/>
<sequence length="141" mass="15122">MPVSAMMVGALLGLGTQMYSNALRKLPYMRLPPDDPPDDPLEETKILNGGGMQDTLDEIACLPKSTSEEFVSASIKSSLVTRSPPMKQVINLDTKLGSSAVIVVHEEDCSVSESTGGDNEQSERPFLLVSNRKGSRKAAKA</sequence>
<dbReference type="Proteomes" id="UP001642260">
    <property type="component" value="Unassembled WGS sequence"/>
</dbReference>
<dbReference type="PANTHER" id="PTHR36052:SF1">
    <property type="entry name" value="EXCITATORY AMINO ACID TRANSPORTER"/>
    <property type="match status" value="1"/>
</dbReference>
<gene>
    <name evidence="2" type="ORF">ERUC_LOCUS43362</name>
</gene>
<evidence type="ECO:0000313" key="2">
    <source>
        <dbReference type="EMBL" id="CAH8390879.1"/>
    </source>
</evidence>
<comment type="caution">
    <text evidence="2">The sequence shown here is derived from an EMBL/GenBank/DDBJ whole genome shotgun (WGS) entry which is preliminary data.</text>
</comment>
<evidence type="ECO:0000256" key="1">
    <source>
        <dbReference type="SAM" id="MobiDB-lite"/>
    </source>
</evidence>
<reference evidence="2 3" key="1">
    <citation type="submission" date="2022-03" db="EMBL/GenBank/DDBJ databases">
        <authorList>
            <person name="Macdonald S."/>
            <person name="Ahmed S."/>
            <person name="Newling K."/>
        </authorList>
    </citation>
    <scope>NUCLEOTIDE SEQUENCE [LARGE SCALE GENOMIC DNA]</scope>
</reference>
<dbReference type="EMBL" id="CAKOAT010924042">
    <property type="protein sequence ID" value="CAH8390879.1"/>
    <property type="molecule type" value="Genomic_DNA"/>
</dbReference>
<dbReference type="AlphaFoldDB" id="A0ABC8M4K9"/>
<keyword evidence="3" id="KW-1185">Reference proteome</keyword>
<accession>A0ABC8M4K9</accession>
<protein>
    <submittedName>
        <fullName evidence="2">Uncharacterized protein</fullName>
    </submittedName>
</protein>
<dbReference type="PANTHER" id="PTHR36052">
    <property type="entry name" value="EXCITATORY AMINO ACID TRANSPORTER"/>
    <property type="match status" value="1"/>
</dbReference>